<dbReference type="CDD" id="cd17643">
    <property type="entry name" value="A_NRPS_Cytc1-like"/>
    <property type="match status" value="1"/>
</dbReference>
<dbReference type="InterPro" id="IPR010060">
    <property type="entry name" value="NRPS_synth"/>
</dbReference>
<dbReference type="NCBIfam" id="TIGR01720">
    <property type="entry name" value="NRPS-para261"/>
    <property type="match status" value="1"/>
</dbReference>
<comment type="pathway">
    <text evidence="9">Antibiotic biosynthesis; gramicidin S biosynthesis.</text>
</comment>
<evidence type="ECO:0000256" key="6">
    <source>
        <dbReference type="ARBA" id="ARBA00022737"/>
    </source>
</evidence>
<gene>
    <name evidence="12" type="ORF">HMPREF0083_05555</name>
</gene>
<dbReference type="GO" id="GO:0017000">
    <property type="term" value="P:antibiotic biosynthetic process"/>
    <property type="evidence" value="ECO:0007669"/>
    <property type="project" value="UniProtKB-KW"/>
</dbReference>
<dbReference type="FunFam" id="3.40.50.12780:FF:000012">
    <property type="entry name" value="Non-ribosomal peptide synthetase"/>
    <property type="match status" value="1"/>
</dbReference>
<evidence type="ECO:0000259" key="11">
    <source>
        <dbReference type="PROSITE" id="PS50075"/>
    </source>
</evidence>
<dbReference type="FunFam" id="3.40.50.980:FF:000002">
    <property type="entry name" value="Enterobactin synthetase component F"/>
    <property type="match status" value="1"/>
</dbReference>
<dbReference type="Pfam" id="PF00501">
    <property type="entry name" value="AMP-binding"/>
    <property type="match status" value="1"/>
</dbReference>
<evidence type="ECO:0000313" key="13">
    <source>
        <dbReference type="Proteomes" id="UP000016511"/>
    </source>
</evidence>
<sequence length="1493" mass="171341">MLVKIHNQVDYLLLNQAINIVISESDSLRMRLKQQGDQEPLQYIAEHQEREFDVLDFSSENDSGAFENWIDQKIQEPFNLFESDLFYFSLIKVSDDENAVFCNVHHIISDGLSMNLMGNRIIDHYLHLLKGKETHKNFGNSYIQFLNNEESYLNSDRFEKDENFWLEEFETTPAITGIKSYHPYLTSTKSLRETFVVPNELKCKIEEFSQSYGISLNSIFVAALMLAFQRWTSTDDVVVGVVYGNRTMKVEKDIMGMMVNLVPLRMNIEHEEEALAFFKRVAKKQMKVLRHQKYPFNLLSEKIKKTNKSFDRFFGITIDYRPLNLMDQVDYELHWMPNGHEASDFAIHIEHRLDSGDLALLVDYREKLFALQDITDFVNCMLVLLENISNDPMQKIKNINILSEKEKEKILVTFNETNVDFSLNKTIHQLFEEQVIRHPEEIAVVYEEQRLTYRELHERSNQLAHYLQQQGVGPESLVGLCVERSLEMMVGILGILKAGGAYVPLDPTYPEQRLHYIVEDARIQVLVTQERLQGQQWLPETIQTICLDRDHEKMAQESVMSPVTGVTAKNLAYVIYTSGSTGNPKGVMVEHHHVTRLFKATEHWYQFDEKDTWTLFHSYAFDFSVWEMWGALLYGGRLVVVPYWISRSPKDFYHLLVKEKVTVLNQTPSAFRQLIQVCEQEEGEDRRFVLRYVIFGGEALKPASLLPWFERYGDKQPQLINMYGITETTVHVTYYPLTREDALLSSGSTIGKRIPDLQVYLLDANRQPVPIGVAGEMYIGGEGVARGYLHRPELTAERFISYPLGDQSKRLYRTGDVARYLPNGDLEYLGRIDHQVKIRGYRIELGEIESTLHTHPLVKEATVIVREDEPGDKRLVAYVVGEGSAAEWRGHLQARLPGYMVPAHFVAIEAFPLTANGKVDHKALPAPTPQKTEEGYTAPRNECEQALVSIWKQVLGVKQVGIHDNFFEAGGDSILSIQIVSRANQAGWKFTPKQLFEHQTIAELAQVAEEAQDIQAEQGVVTGDVLLTPIQEWFFEQGQPHPHHWNQSMLLRTRERMEVERLEEALQAMVIHHDALRLRYDLLPNGRWKQRNEGIEEQTILTVIKLDETPQEEWHHVIQREMDTAQASLHLQQGPLMRAVYFDEGENGSGRFFWTIHHQAVDGVSWRILLEDLQTVYSQAKEGQKIHLPAKSTSFKEWSERLYAYSQSGISQEVEEYWRKQSEIEVSTLPKDYAVEEAREASAEQVTVVLGEKETHALLQEIAVTHRAHMNEVLLAALVQATADWTGHPVLSVDVEGHGREEILEGVDLSRTVGWFTSIYPVHLDMKGAKTPVEALKAVKEQIRQIPNKGVDYGILRYLHPGIGSIFQSQPKPSISFNYLGQFDQTFSQEAMFTQETGFARVDHAPESKLSHLIEVVGIVTDGKLQLTWIYSREQFAIATIQEVAENMLRKLDLLIHSSATEAAFTVSDFALANLTENEMNKILSKMTKKRGK</sequence>
<dbReference type="Pfam" id="PF00668">
    <property type="entry name" value="Condensation"/>
    <property type="match status" value="2"/>
</dbReference>
<dbReference type="GO" id="GO:0016874">
    <property type="term" value="F:ligase activity"/>
    <property type="evidence" value="ECO:0007669"/>
    <property type="project" value="UniProtKB-KW"/>
</dbReference>
<accession>U1WTZ2</accession>
<dbReference type="InterPro" id="IPR010071">
    <property type="entry name" value="AA_adenyl_dom"/>
</dbReference>
<keyword evidence="8" id="KW-0511">Multifunctional enzyme</keyword>
<evidence type="ECO:0000256" key="4">
    <source>
        <dbReference type="ARBA" id="ARBA00022553"/>
    </source>
</evidence>
<evidence type="ECO:0000256" key="7">
    <source>
        <dbReference type="ARBA" id="ARBA00023194"/>
    </source>
</evidence>
<evidence type="ECO:0000256" key="8">
    <source>
        <dbReference type="ARBA" id="ARBA00023268"/>
    </source>
</evidence>
<dbReference type="InterPro" id="IPR009081">
    <property type="entry name" value="PP-bd_ACP"/>
</dbReference>
<dbReference type="PROSITE" id="PS50075">
    <property type="entry name" value="CARRIER"/>
    <property type="match status" value="1"/>
</dbReference>
<feature type="domain" description="Carrier" evidence="11">
    <location>
        <begin position="938"/>
        <end position="1012"/>
    </location>
</feature>
<reference evidence="12 13" key="1">
    <citation type="submission" date="2013-08" db="EMBL/GenBank/DDBJ databases">
        <authorList>
            <person name="Weinstock G."/>
            <person name="Sodergren E."/>
            <person name="Wylie T."/>
            <person name="Fulton L."/>
            <person name="Fulton R."/>
            <person name="Fronick C."/>
            <person name="O'Laughlin M."/>
            <person name="Godfrey J."/>
            <person name="Miner T."/>
            <person name="Herter B."/>
            <person name="Appelbaum E."/>
            <person name="Cordes M."/>
            <person name="Lek S."/>
            <person name="Wollam A."/>
            <person name="Pepin K.H."/>
            <person name="Palsikar V.B."/>
            <person name="Mitreva M."/>
            <person name="Wilson R.K."/>
        </authorList>
    </citation>
    <scope>NUCLEOTIDE SEQUENCE [LARGE SCALE GENOMIC DNA]</scope>
    <source>
        <strain evidence="12 13">ATCC 12856</strain>
    </source>
</reference>
<dbReference type="PROSITE" id="PS00455">
    <property type="entry name" value="AMP_BINDING"/>
    <property type="match status" value="1"/>
</dbReference>
<dbReference type="InterPro" id="IPR006162">
    <property type="entry name" value="Ppantetheine_attach_site"/>
</dbReference>
<dbReference type="InterPro" id="IPR045851">
    <property type="entry name" value="AMP-bd_C_sf"/>
</dbReference>
<dbReference type="Gene3D" id="3.30.300.30">
    <property type="match status" value="1"/>
</dbReference>
<dbReference type="SUPFAM" id="SSF47336">
    <property type="entry name" value="ACP-like"/>
    <property type="match status" value="1"/>
</dbReference>
<dbReference type="InterPro" id="IPR023213">
    <property type="entry name" value="CAT-like_dom_sf"/>
</dbReference>
<dbReference type="CDD" id="cd19534">
    <property type="entry name" value="E_NRPS"/>
    <property type="match status" value="1"/>
</dbReference>
<evidence type="ECO:0000256" key="5">
    <source>
        <dbReference type="ARBA" id="ARBA00022598"/>
    </source>
</evidence>
<dbReference type="GO" id="GO:0044550">
    <property type="term" value="P:secondary metabolite biosynthetic process"/>
    <property type="evidence" value="ECO:0007669"/>
    <property type="project" value="UniProtKB-ARBA"/>
</dbReference>
<keyword evidence="7" id="KW-0045">Antibiotic biosynthesis</keyword>
<dbReference type="Pfam" id="PF13193">
    <property type="entry name" value="AMP-binding_C"/>
    <property type="match status" value="1"/>
</dbReference>
<protein>
    <submittedName>
        <fullName evidence="12">AMP-binding enzyme</fullName>
    </submittedName>
</protein>
<dbReference type="InterPro" id="IPR036736">
    <property type="entry name" value="ACP-like_sf"/>
</dbReference>
<dbReference type="GO" id="GO:0031177">
    <property type="term" value="F:phosphopantetheine binding"/>
    <property type="evidence" value="ECO:0007669"/>
    <property type="project" value="TreeGrafter"/>
</dbReference>
<dbReference type="InterPro" id="IPR001242">
    <property type="entry name" value="Condensation_dom"/>
</dbReference>
<keyword evidence="4" id="KW-0597">Phosphoprotein</keyword>
<dbReference type="PANTHER" id="PTHR45527">
    <property type="entry name" value="NONRIBOSOMAL PEPTIDE SYNTHETASE"/>
    <property type="match status" value="1"/>
</dbReference>
<dbReference type="SUPFAM" id="SSF56801">
    <property type="entry name" value="Acetyl-CoA synthetase-like"/>
    <property type="match status" value="1"/>
</dbReference>
<dbReference type="SUPFAM" id="SSF52777">
    <property type="entry name" value="CoA-dependent acyltransferases"/>
    <property type="match status" value="4"/>
</dbReference>
<dbReference type="Pfam" id="PF00550">
    <property type="entry name" value="PP-binding"/>
    <property type="match status" value="1"/>
</dbReference>
<keyword evidence="13" id="KW-1185">Reference proteome</keyword>
<dbReference type="InterPro" id="IPR025110">
    <property type="entry name" value="AMP-bd_C"/>
</dbReference>
<dbReference type="PROSITE" id="PS00012">
    <property type="entry name" value="PHOSPHOPANTETHEINE"/>
    <property type="match status" value="1"/>
</dbReference>
<dbReference type="Gene3D" id="3.40.50.980">
    <property type="match status" value="2"/>
</dbReference>
<dbReference type="EMBL" id="AWSJ01000347">
    <property type="protein sequence ID" value="ERI05708.1"/>
    <property type="molecule type" value="Genomic_DNA"/>
</dbReference>
<comment type="similarity">
    <text evidence="2">Belongs to the ATP-dependent AMP-binding enzyme family.</text>
</comment>
<dbReference type="Gene3D" id="1.10.1200.10">
    <property type="entry name" value="ACP-like"/>
    <property type="match status" value="1"/>
</dbReference>
<comment type="caution">
    <text evidence="12">The sequence shown here is derived from an EMBL/GenBank/DDBJ whole genome shotgun (WGS) entry which is preliminary data.</text>
</comment>
<proteinExistence type="inferred from homology"/>
<dbReference type="GO" id="GO:0043041">
    <property type="term" value="P:amino acid activation for nonribosomal peptide biosynthetic process"/>
    <property type="evidence" value="ECO:0007669"/>
    <property type="project" value="TreeGrafter"/>
</dbReference>
<evidence type="ECO:0000313" key="12">
    <source>
        <dbReference type="EMBL" id="ERI05708.1"/>
    </source>
</evidence>
<dbReference type="FunFam" id="1.10.1200.10:FF:000005">
    <property type="entry name" value="Nonribosomal peptide synthetase 1"/>
    <property type="match status" value="1"/>
</dbReference>
<dbReference type="GO" id="GO:0005829">
    <property type="term" value="C:cytosol"/>
    <property type="evidence" value="ECO:0007669"/>
    <property type="project" value="TreeGrafter"/>
</dbReference>
<comment type="subunit">
    <text evidence="10">Large multienzyme complex of GrsA and GrsB.</text>
</comment>
<dbReference type="InterPro" id="IPR000873">
    <property type="entry name" value="AMP-dep_synth/lig_dom"/>
</dbReference>
<keyword evidence="3" id="KW-0596">Phosphopantetheine</keyword>
<evidence type="ECO:0000256" key="10">
    <source>
        <dbReference type="ARBA" id="ARBA00062135"/>
    </source>
</evidence>
<name>U1WTZ2_ANEAE</name>
<dbReference type="Proteomes" id="UP000016511">
    <property type="component" value="Unassembled WGS sequence"/>
</dbReference>
<dbReference type="PANTHER" id="PTHR45527:SF14">
    <property type="entry name" value="PLIPASTATIN SYNTHASE SUBUNIT B"/>
    <property type="match status" value="1"/>
</dbReference>
<dbReference type="FunFam" id="2.30.38.10:FF:000001">
    <property type="entry name" value="Non-ribosomal peptide synthetase PvdI"/>
    <property type="match status" value="1"/>
</dbReference>
<dbReference type="PATRIC" id="fig|649747.3.peg.4995"/>
<dbReference type="FunFam" id="3.40.50.980:FF:000001">
    <property type="entry name" value="Non-ribosomal peptide synthetase"/>
    <property type="match status" value="1"/>
</dbReference>
<dbReference type="Gene3D" id="3.30.559.10">
    <property type="entry name" value="Chloramphenicol acetyltransferase-like domain"/>
    <property type="match status" value="2"/>
</dbReference>
<evidence type="ECO:0000256" key="1">
    <source>
        <dbReference type="ARBA" id="ARBA00001957"/>
    </source>
</evidence>
<keyword evidence="6" id="KW-0677">Repeat</keyword>
<dbReference type="GO" id="GO:0008610">
    <property type="term" value="P:lipid biosynthetic process"/>
    <property type="evidence" value="ECO:0007669"/>
    <property type="project" value="UniProtKB-ARBA"/>
</dbReference>
<organism evidence="12 13">
    <name type="scientific">Aneurinibacillus aneurinilyticus ATCC 12856</name>
    <dbReference type="NCBI Taxonomy" id="649747"/>
    <lineage>
        <taxon>Bacteria</taxon>
        <taxon>Bacillati</taxon>
        <taxon>Bacillota</taxon>
        <taxon>Bacilli</taxon>
        <taxon>Bacillales</taxon>
        <taxon>Paenibacillaceae</taxon>
        <taxon>Aneurinibacillus group</taxon>
        <taxon>Aneurinibacillus</taxon>
    </lineage>
</organism>
<dbReference type="NCBIfam" id="TIGR01733">
    <property type="entry name" value="AA-adenyl-dom"/>
    <property type="match status" value="1"/>
</dbReference>
<comment type="cofactor">
    <cofactor evidence="1">
        <name>pantetheine 4'-phosphate</name>
        <dbReference type="ChEBI" id="CHEBI:47942"/>
    </cofactor>
</comment>
<evidence type="ECO:0000256" key="9">
    <source>
        <dbReference type="ARBA" id="ARBA00060608"/>
    </source>
</evidence>
<keyword evidence="5" id="KW-0436">Ligase</keyword>
<dbReference type="FunFam" id="3.30.300.30:FF:000010">
    <property type="entry name" value="Enterobactin synthetase component F"/>
    <property type="match status" value="1"/>
</dbReference>
<dbReference type="eggNOG" id="COG1020">
    <property type="taxonomic scope" value="Bacteria"/>
</dbReference>
<dbReference type="SMR" id="U1WTZ2"/>
<dbReference type="STRING" id="649747.HMPREF0083_05555"/>
<evidence type="ECO:0000256" key="2">
    <source>
        <dbReference type="ARBA" id="ARBA00006432"/>
    </source>
</evidence>
<dbReference type="Gene3D" id="2.30.38.10">
    <property type="entry name" value="Luciferase, Domain 3"/>
    <property type="match status" value="1"/>
</dbReference>
<evidence type="ECO:0000256" key="3">
    <source>
        <dbReference type="ARBA" id="ARBA00022450"/>
    </source>
</evidence>
<dbReference type="InterPro" id="IPR020845">
    <property type="entry name" value="AMP-binding_CS"/>
</dbReference>
<dbReference type="Gene3D" id="3.30.559.30">
    <property type="entry name" value="Nonribosomal peptide synthetase, condensation domain"/>
    <property type="match status" value="2"/>
</dbReference>
<dbReference type="HOGENOM" id="CLU_000022_2_2_9"/>